<reference evidence="7 8" key="1">
    <citation type="submission" date="2016-10" db="EMBL/GenBank/DDBJ databases">
        <authorList>
            <person name="de Groot N.N."/>
        </authorList>
    </citation>
    <scope>NUCLEOTIDE SEQUENCE [LARGE SCALE GENOMIC DNA]</scope>
    <source>
        <strain evidence="7 8">LMG 2247</strain>
    </source>
</reference>
<keyword evidence="4 5" id="KW-0472">Membrane</keyword>
<evidence type="ECO:0000259" key="6">
    <source>
        <dbReference type="Pfam" id="PF13664"/>
    </source>
</evidence>
<evidence type="ECO:0000256" key="1">
    <source>
        <dbReference type="ARBA" id="ARBA00004370"/>
    </source>
</evidence>
<feature type="domain" description="TMEM205-like" evidence="6">
    <location>
        <begin position="15"/>
        <end position="110"/>
    </location>
</feature>
<gene>
    <name evidence="7" type="ORF">SAMN05216466_104152</name>
</gene>
<dbReference type="GO" id="GO:0016020">
    <property type="term" value="C:membrane"/>
    <property type="evidence" value="ECO:0007669"/>
    <property type="project" value="UniProtKB-SubCell"/>
</dbReference>
<evidence type="ECO:0000256" key="5">
    <source>
        <dbReference type="SAM" id="Phobius"/>
    </source>
</evidence>
<accession>A0A1G7VNE3</accession>
<evidence type="ECO:0000313" key="8">
    <source>
        <dbReference type="Proteomes" id="UP000199706"/>
    </source>
</evidence>
<feature type="transmembrane region" description="Helical" evidence="5">
    <location>
        <begin position="126"/>
        <end position="152"/>
    </location>
</feature>
<dbReference type="Proteomes" id="UP000199706">
    <property type="component" value="Unassembled WGS sequence"/>
</dbReference>
<protein>
    <recommendedName>
        <fullName evidence="6">TMEM205-like domain-containing protein</fullName>
    </recommendedName>
</protein>
<keyword evidence="2 5" id="KW-0812">Transmembrane</keyword>
<proteinExistence type="predicted"/>
<dbReference type="Pfam" id="PF13664">
    <property type="entry name" value="DUF4149"/>
    <property type="match status" value="1"/>
</dbReference>
<evidence type="ECO:0000256" key="3">
    <source>
        <dbReference type="ARBA" id="ARBA00022989"/>
    </source>
</evidence>
<dbReference type="AlphaFoldDB" id="A0A1G7VNE3"/>
<evidence type="ECO:0000256" key="4">
    <source>
        <dbReference type="ARBA" id="ARBA00023136"/>
    </source>
</evidence>
<feature type="transmembrane region" description="Helical" evidence="5">
    <location>
        <begin position="56"/>
        <end position="74"/>
    </location>
</feature>
<organism evidence="7 8">
    <name type="scientific">Paraburkholderia phenazinium</name>
    <dbReference type="NCBI Taxonomy" id="60549"/>
    <lineage>
        <taxon>Bacteria</taxon>
        <taxon>Pseudomonadati</taxon>
        <taxon>Pseudomonadota</taxon>
        <taxon>Betaproteobacteria</taxon>
        <taxon>Burkholderiales</taxon>
        <taxon>Burkholderiaceae</taxon>
        <taxon>Paraburkholderia</taxon>
    </lineage>
</organism>
<evidence type="ECO:0000313" key="7">
    <source>
        <dbReference type="EMBL" id="SDG61336.1"/>
    </source>
</evidence>
<feature type="transmembrane region" description="Helical" evidence="5">
    <location>
        <begin position="12"/>
        <end position="36"/>
    </location>
</feature>
<keyword evidence="3 5" id="KW-1133">Transmembrane helix</keyword>
<comment type="subcellular location">
    <subcellularLocation>
        <location evidence="1">Membrane</location>
    </subcellularLocation>
</comment>
<dbReference type="EMBL" id="FNCJ01000004">
    <property type="protein sequence ID" value="SDG61336.1"/>
    <property type="molecule type" value="Genomic_DNA"/>
</dbReference>
<feature type="transmembrane region" description="Helical" evidence="5">
    <location>
        <begin position="86"/>
        <end position="106"/>
    </location>
</feature>
<dbReference type="InterPro" id="IPR025423">
    <property type="entry name" value="TMEM205-like"/>
</dbReference>
<sequence>MSTQVSAVPHRVFRLLTVIWVGSLLTIGYAVAPVLFNSLDRIDAGALAAQMFRIEGVLGVVCGVLLLVLANVLIRRGNDAYRRLRWLIAGMLMCVLLGYFALQPFMNAIRIAALEAGTDVAHSPDAMRFGVLHGVSSLFYLIESLLAIALVWKLPTDAGVARAANGTEEGAQGAAGKGVTG</sequence>
<evidence type="ECO:0000256" key="2">
    <source>
        <dbReference type="ARBA" id="ARBA00022692"/>
    </source>
</evidence>
<name>A0A1G7VNE3_9BURK</name>